<dbReference type="Gene3D" id="3.30.2130.10">
    <property type="entry name" value="VC0802-like"/>
    <property type="match status" value="1"/>
</dbReference>
<dbReference type="RefSeq" id="WP_167998930.1">
    <property type="nucleotide sequence ID" value="NZ_JAATEO010000001.1"/>
</dbReference>
<organism evidence="2 3">
    <name type="scientific">Micromonospora thermarum</name>
    <dbReference type="NCBI Taxonomy" id="2720024"/>
    <lineage>
        <taxon>Bacteria</taxon>
        <taxon>Bacillati</taxon>
        <taxon>Actinomycetota</taxon>
        <taxon>Actinomycetes</taxon>
        <taxon>Micromonosporales</taxon>
        <taxon>Micromonosporaceae</taxon>
        <taxon>Micromonospora</taxon>
    </lineage>
</organism>
<dbReference type="PANTHER" id="PTHR31131">
    <property type="entry name" value="CHROMOSOME 1, WHOLE GENOME SHOTGUN SEQUENCE"/>
    <property type="match status" value="1"/>
</dbReference>
<gene>
    <name evidence="2" type="ORF">HCJ94_00390</name>
</gene>
<proteinExistence type="predicted"/>
<dbReference type="EMBL" id="JAATEO010000001">
    <property type="protein sequence ID" value="NJP30490.1"/>
    <property type="molecule type" value="Genomic_DNA"/>
</dbReference>
<dbReference type="InterPro" id="IPR027795">
    <property type="entry name" value="CASTOR_ACT_dom"/>
</dbReference>
<reference evidence="2 3" key="1">
    <citation type="submission" date="2020-03" db="EMBL/GenBank/DDBJ databases">
        <title>WGS of actinomycetes isolated from Thailand.</title>
        <authorList>
            <person name="Thawai C."/>
        </authorList>
    </citation>
    <scope>NUCLEOTIDE SEQUENCE [LARGE SCALE GENOMIC DNA]</scope>
    <source>
        <strain evidence="2 3">HSS6-12</strain>
    </source>
</reference>
<sequence length="135" mass="13834">MLDIALLPGEYAVCRLAAGSALPPALPPALSGGLSDGDVVTVSWTADGVSVICPADRAPEQAVVETAWRCLRVAGPLDLAVSGTLAALVDPLAEARVSVVAFSTYDTDYLLVPAVRLDEAVTALDRAGHRVLTGP</sequence>
<name>A0ABX0YYB0_9ACTN</name>
<comment type="caution">
    <text evidence="2">The sequence shown here is derived from an EMBL/GenBank/DDBJ whole genome shotgun (WGS) entry which is preliminary data.</text>
</comment>
<evidence type="ECO:0000313" key="3">
    <source>
        <dbReference type="Proteomes" id="UP000783871"/>
    </source>
</evidence>
<keyword evidence="3" id="KW-1185">Reference proteome</keyword>
<protein>
    <submittedName>
        <fullName evidence="2">ACT domain-containing protein</fullName>
    </submittedName>
</protein>
<dbReference type="Proteomes" id="UP000783871">
    <property type="component" value="Unassembled WGS sequence"/>
</dbReference>
<evidence type="ECO:0000259" key="1">
    <source>
        <dbReference type="Pfam" id="PF13840"/>
    </source>
</evidence>
<dbReference type="SUPFAM" id="SSF55021">
    <property type="entry name" value="ACT-like"/>
    <property type="match status" value="2"/>
</dbReference>
<accession>A0ABX0YYB0</accession>
<dbReference type="InterPro" id="IPR051719">
    <property type="entry name" value="CASTOR_mTORC1"/>
</dbReference>
<evidence type="ECO:0000313" key="2">
    <source>
        <dbReference type="EMBL" id="NJP30490.1"/>
    </source>
</evidence>
<dbReference type="InterPro" id="IPR045865">
    <property type="entry name" value="ACT-like_dom_sf"/>
</dbReference>
<feature type="domain" description="CASTOR ACT" evidence="1">
    <location>
        <begin position="64"/>
        <end position="125"/>
    </location>
</feature>
<dbReference type="PANTHER" id="PTHR31131:SF6">
    <property type="entry name" value="CASTOR ACT DOMAIN-CONTAINING PROTEIN"/>
    <property type="match status" value="1"/>
</dbReference>
<dbReference type="Pfam" id="PF13840">
    <property type="entry name" value="ACT_7"/>
    <property type="match status" value="1"/>
</dbReference>